<gene>
    <name evidence="2" type="primary">P0047B08.15</name>
</gene>
<protein>
    <submittedName>
        <fullName evidence="2">p0047B08.15 protein</fullName>
    </submittedName>
</protein>
<dbReference type="EMBL" id="AP003053">
    <property type="protein sequence ID" value="BAB55691.1"/>
    <property type="molecule type" value="Genomic_DNA"/>
</dbReference>
<feature type="compositionally biased region" description="Low complexity" evidence="1">
    <location>
        <begin position="84"/>
        <end position="93"/>
    </location>
</feature>
<dbReference type="AlphaFoldDB" id="Q94J97"/>
<evidence type="ECO:0000256" key="1">
    <source>
        <dbReference type="SAM" id="MobiDB-lite"/>
    </source>
</evidence>
<proteinExistence type="predicted"/>
<accession>Q94J97</accession>
<organism evidence="2">
    <name type="scientific">Oryza sativa subsp. japonica</name>
    <name type="common">Rice</name>
    <dbReference type="NCBI Taxonomy" id="39947"/>
    <lineage>
        <taxon>Eukaryota</taxon>
        <taxon>Viridiplantae</taxon>
        <taxon>Streptophyta</taxon>
        <taxon>Embryophyta</taxon>
        <taxon>Tracheophyta</taxon>
        <taxon>Spermatophyta</taxon>
        <taxon>Magnoliopsida</taxon>
        <taxon>Liliopsida</taxon>
        <taxon>Poales</taxon>
        <taxon>Poaceae</taxon>
        <taxon>BOP clade</taxon>
        <taxon>Oryzoideae</taxon>
        <taxon>Oryzeae</taxon>
        <taxon>Oryzinae</taxon>
        <taxon>Oryza</taxon>
        <taxon>Oryza sativa</taxon>
    </lineage>
</organism>
<name>Q94J97_ORYSJ</name>
<reference evidence="2" key="1">
    <citation type="submission" date="2000-12" db="EMBL/GenBank/DDBJ databases">
        <title>Oryza sativa nipponbare(GA3) genomic DNA, chromosome 1, PAC clone:P0047B08.</title>
        <authorList>
            <person name="Sasaki T."/>
            <person name="Matsumoto T."/>
            <person name="Yamamoto K."/>
        </authorList>
    </citation>
    <scope>NUCLEOTIDE SEQUENCE</scope>
</reference>
<feature type="compositionally biased region" description="Low complexity" evidence="1">
    <location>
        <begin position="101"/>
        <end position="110"/>
    </location>
</feature>
<sequence length="110" mass="11634">MYTEPCISENNFARRSCFWLSATYQLVLPTGTKDLFVVPVDNTNQEKRSTWRSETPTRSNRAAVGRGDARPARGRWGAEGGTAPGEAAAAGARAARHAARGEAVAAGGGL</sequence>
<evidence type="ECO:0000313" key="2">
    <source>
        <dbReference type="EMBL" id="BAB55691.1"/>
    </source>
</evidence>
<feature type="region of interest" description="Disordered" evidence="1">
    <location>
        <begin position="42"/>
        <end position="110"/>
    </location>
</feature>